<dbReference type="InterPro" id="IPR000719">
    <property type="entry name" value="Prot_kinase_dom"/>
</dbReference>
<name>A0A4Y7KL27_PAPSO</name>
<dbReference type="Gramene" id="RZC73566">
    <property type="protein sequence ID" value="RZC73566"/>
    <property type="gene ID" value="C5167_049046"/>
</dbReference>
<dbReference type="PROSITE" id="PS50011">
    <property type="entry name" value="PROTEIN_KINASE_DOM"/>
    <property type="match status" value="1"/>
</dbReference>
<dbReference type="Gene3D" id="1.10.510.10">
    <property type="entry name" value="Transferase(Phosphotransferase) domain 1"/>
    <property type="match status" value="1"/>
</dbReference>
<dbReference type="Pfam" id="PF00069">
    <property type="entry name" value="Pkinase"/>
    <property type="match status" value="1"/>
</dbReference>
<comment type="similarity">
    <text evidence="1">Belongs to the protein kinase superfamily. CK1 Ser/Thr protein kinase family. Casein kinase I subfamily.</text>
</comment>
<dbReference type="STRING" id="3469.A0A4Y7KL27"/>
<evidence type="ECO:0000313" key="4">
    <source>
        <dbReference type="EMBL" id="RZC73566.1"/>
    </source>
</evidence>
<evidence type="ECO:0000256" key="1">
    <source>
        <dbReference type="ARBA" id="ARBA00005926"/>
    </source>
</evidence>
<evidence type="ECO:0000259" key="3">
    <source>
        <dbReference type="PROSITE" id="PS50011"/>
    </source>
</evidence>
<dbReference type="PROSITE" id="PS00108">
    <property type="entry name" value="PROTEIN_KINASE_ST"/>
    <property type="match status" value="1"/>
</dbReference>
<dbReference type="SMART" id="SM00220">
    <property type="entry name" value="S_TKc"/>
    <property type="match status" value="1"/>
</dbReference>
<dbReference type="InterPro" id="IPR008271">
    <property type="entry name" value="Ser/Thr_kinase_AS"/>
</dbReference>
<feature type="domain" description="Protein kinase" evidence="3">
    <location>
        <begin position="1"/>
        <end position="221"/>
    </location>
</feature>
<evidence type="ECO:0000313" key="5">
    <source>
        <dbReference type="Proteomes" id="UP000316621"/>
    </source>
</evidence>
<dbReference type="PANTHER" id="PTHR11909">
    <property type="entry name" value="CASEIN KINASE-RELATED"/>
    <property type="match status" value="1"/>
</dbReference>
<dbReference type="InterPro" id="IPR050235">
    <property type="entry name" value="CK1_Ser-Thr_kinase"/>
</dbReference>
<accession>A0A4Y7KL27</accession>
<dbReference type="EC" id="2.7.11.1" evidence="2"/>
<reference evidence="4 5" key="1">
    <citation type="journal article" date="2018" name="Science">
        <title>The opium poppy genome and morphinan production.</title>
        <authorList>
            <person name="Guo L."/>
            <person name="Winzer T."/>
            <person name="Yang X."/>
            <person name="Li Y."/>
            <person name="Ning Z."/>
            <person name="He Z."/>
            <person name="Teodor R."/>
            <person name="Lu Y."/>
            <person name="Bowser T.A."/>
            <person name="Graham I.A."/>
            <person name="Ye K."/>
        </authorList>
    </citation>
    <scope>NUCLEOTIDE SEQUENCE [LARGE SCALE GENOMIC DNA]</scope>
    <source>
        <strain evidence="5">cv. HN1</strain>
        <tissue evidence="4">Leaves</tissue>
    </source>
</reference>
<proteinExistence type="inferred from homology"/>
<sequence>MSVSFRTDSCTDIQTNEEVAIKLENAKAKYPQLLYESILYRWFGVEGDYKVLVMDFLGPSLEDLLNSYGRKFSLKTINRVEFIHSKSYLHRDIKPHNFLMGTGGRANQVYIINFGLAKKYRNSKTQQHAPYREKKDLIGSPRYASRNSHLGIGNSPIAPGKLMSITQMMKSEFADKSLSVIGGVETVWDAAEFILLGANIVQDGVSLNGERNYGAKDECNT</sequence>
<dbReference type="InterPro" id="IPR011009">
    <property type="entry name" value="Kinase-like_dom_sf"/>
</dbReference>
<dbReference type="SUPFAM" id="SSF56112">
    <property type="entry name" value="Protein kinase-like (PK-like)"/>
    <property type="match status" value="1"/>
</dbReference>
<dbReference type="Proteomes" id="UP000316621">
    <property type="component" value="Chromosome 8"/>
</dbReference>
<keyword evidence="5" id="KW-1185">Reference proteome</keyword>
<gene>
    <name evidence="4" type="ORF">C5167_049046</name>
</gene>
<dbReference type="GO" id="GO:0004674">
    <property type="term" value="F:protein serine/threonine kinase activity"/>
    <property type="evidence" value="ECO:0007669"/>
    <property type="project" value="UniProtKB-EC"/>
</dbReference>
<dbReference type="EMBL" id="CM010722">
    <property type="protein sequence ID" value="RZC73566.1"/>
    <property type="molecule type" value="Genomic_DNA"/>
</dbReference>
<protein>
    <recommendedName>
        <fullName evidence="2">non-specific serine/threonine protein kinase</fullName>
        <ecNumber evidence="2">2.7.11.1</ecNumber>
    </recommendedName>
</protein>
<dbReference type="GO" id="GO:0005524">
    <property type="term" value="F:ATP binding"/>
    <property type="evidence" value="ECO:0007669"/>
    <property type="project" value="InterPro"/>
</dbReference>
<dbReference type="AlphaFoldDB" id="A0A4Y7KL27"/>
<organism evidence="4 5">
    <name type="scientific">Papaver somniferum</name>
    <name type="common">Opium poppy</name>
    <dbReference type="NCBI Taxonomy" id="3469"/>
    <lineage>
        <taxon>Eukaryota</taxon>
        <taxon>Viridiplantae</taxon>
        <taxon>Streptophyta</taxon>
        <taxon>Embryophyta</taxon>
        <taxon>Tracheophyta</taxon>
        <taxon>Spermatophyta</taxon>
        <taxon>Magnoliopsida</taxon>
        <taxon>Ranunculales</taxon>
        <taxon>Papaveraceae</taxon>
        <taxon>Papaveroideae</taxon>
        <taxon>Papaver</taxon>
    </lineage>
</organism>
<evidence type="ECO:0000256" key="2">
    <source>
        <dbReference type="ARBA" id="ARBA00012513"/>
    </source>
</evidence>